<dbReference type="AlphaFoldDB" id="A0A6S7GY31"/>
<reference evidence="1" key="1">
    <citation type="submission" date="2020-04" db="EMBL/GenBank/DDBJ databases">
        <authorList>
            <person name="Alioto T."/>
            <person name="Alioto T."/>
            <person name="Gomez Garrido J."/>
        </authorList>
    </citation>
    <scope>NUCLEOTIDE SEQUENCE</scope>
    <source>
        <strain evidence="1">A484AB</strain>
    </source>
</reference>
<evidence type="ECO:0000313" key="1">
    <source>
        <dbReference type="EMBL" id="CAB3997003.1"/>
    </source>
</evidence>
<gene>
    <name evidence="1" type="ORF">PACLA_8A034487</name>
</gene>
<proteinExistence type="predicted"/>
<dbReference type="EMBL" id="CACRXK020002999">
    <property type="protein sequence ID" value="CAB3997003.1"/>
    <property type="molecule type" value="Genomic_DNA"/>
</dbReference>
<evidence type="ECO:0000313" key="2">
    <source>
        <dbReference type="Proteomes" id="UP001152795"/>
    </source>
</evidence>
<dbReference type="Proteomes" id="UP001152795">
    <property type="component" value="Unassembled WGS sequence"/>
</dbReference>
<protein>
    <submittedName>
        <fullName evidence="1">Uncharacterized protein</fullName>
    </submittedName>
</protein>
<name>A0A6S7GY31_PARCT</name>
<accession>A0A6S7GY31</accession>
<keyword evidence="2" id="KW-1185">Reference proteome</keyword>
<feature type="non-terminal residue" evidence="1">
    <location>
        <position position="1"/>
    </location>
</feature>
<dbReference type="CDD" id="cd00117">
    <property type="entry name" value="TFP"/>
    <property type="match status" value="1"/>
</dbReference>
<organism evidence="1 2">
    <name type="scientific">Paramuricea clavata</name>
    <name type="common">Red gorgonian</name>
    <name type="synonym">Violescent sea-whip</name>
    <dbReference type="NCBI Taxonomy" id="317549"/>
    <lineage>
        <taxon>Eukaryota</taxon>
        <taxon>Metazoa</taxon>
        <taxon>Cnidaria</taxon>
        <taxon>Anthozoa</taxon>
        <taxon>Octocorallia</taxon>
        <taxon>Malacalcyonacea</taxon>
        <taxon>Plexauridae</taxon>
        <taxon>Paramuricea</taxon>
    </lineage>
</organism>
<comment type="caution">
    <text evidence="1">The sequence shown here is derived from an EMBL/GenBank/DDBJ whole genome shotgun (WGS) entry which is preliminary data.</text>
</comment>
<dbReference type="OrthoDB" id="10568324at2759"/>
<sequence length="168" mass="17646">KVASRFSDEFQSFGNDHSMFSKILLALGVVLAISALGSAVKCNNCAYSTALPKALQKCQSINCPSEYCYSQTFVYKNGTEVYARSCGIAGLCPDAGTNKVCSLLTKVPNSPIKSCDTKCCKTDNCNTITSNNGGSPDGKNPGTNSATGIMTKTLIPSLMMVIAGFLLA</sequence>